<reference evidence="1" key="1">
    <citation type="submission" date="2018-05" db="EMBL/GenBank/DDBJ databases">
        <authorList>
            <person name="Lanie J.A."/>
            <person name="Ng W.-L."/>
            <person name="Kazmierczak K.M."/>
            <person name="Andrzejewski T.M."/>
            <person name="Davidsen T.M."/>
            <person name="Wayne K.J."/>
            <person name="Tettelin H."/>
            <person name="Glass J.I."/>
            <person name="Rusch D."/>
            <person name="Podicherti R."/>
            <person name="Tsui H.-C.T."/>
            <person name="Winkler M.E."/>
        </authorList>
    </citation>
    <scope>NUCLEOTIDE SEQUENCE</scope>
</reference>
<protein>
    <recommendedName>
        <fullName evidence="2">Protein NO VEIN C-terminal domain-containing protein</fullName>
    </recommendedName>
</protein>
<sequence>MPADENESRLVNIPEWQARGIRFEKAENAEWLDLPDIRAKAQERVKLSSGGYGRVDALIEGEDGSFSIVEVKATNWGVMAERRVRPNTLRHARKVMKYVDPFWEQRLDVSPGIIHPQTPKSRARKLQIEAALANRII</sequence>
<dbReference type="EMBL" id="UINC01096822">
    <property type="protein sequence ID" value="SVC54029.1"/>
    <property type="molecule type" value="Genomic_DNA"/>
</dbReference>
<name>A0A382MYN7_9ZZZZ</name>
<dbReference type="AlphaFoldDB" id="A0A382MYN7"/>
<organism evidence="1">
    <name type="scientific">marine metagenome</name>
    <dbReference type="NCBI Taxonomy" id="408172"/>
    <lineage>
        <taxon>unclassified sequences</taxon>
        <taxon>metagenomes</taxon>
        <taxon>ecological metagenomes</taxon>
    </lineage>
</organism>
<accession>A0A382MYN7</accession>
<evidence type="ECO:0000313" key="1">
    <source>
        <dbReference type="EMBL" id="SVC54029.1"/>
    </source>
</evidence>
<gene>
    <name evidence="1" type="ORF">METZ01_LOCUS306883</name>
</gene>
<evidence type="ECO:0008006" key="2">
    <source>
        <dbReference type="Google" id="ProtNLM"/>
    </source>
</evidence>
<proteinExistence type="predicted"/>